<dbReference type="PANTHER" id="PTHR47406:SF2">
    <property type="entry name" value="ALPHA GLUCURONIDASE N-TERMINAL DOMAIN-CONTAINING PROTEIN"/>
    <property type="match status" value="1"/>
</dbReference>
<dbReference type="OrthoDB" id="1099022at2"/>
<protein>
    <submittedName>
        <fullName evidence="2">Coagulation factor 5/8 type domain-containing protein</fullName>
    </submittedName>
</protein>
<dbReference type="Pfam" id="PF16126">
    <property type="entry name" value="DUF4838"/>
    <property type="match status" value="1"/>
</dbReference>
<organism evidence="2 4">
    <name type="scientific">Polaribacter dokdonensis DSW-5</name>
    <dbReference type="NCBI Taxonomy" id="1300348"/>
    <lineage>
        <taxon>Bacteria</taxon>
        <taxon>Pseudomonadati</taxon>
        <taxon>Bacteroidota</taxon>
        <taxon>Flavobacteriia</taxon>
        <taxon>Flavobacteriales</taxon>
        <taxon>Flavobacteriaceae</taxon>
    </lineage>
</organism>
<evidence type="ECO:0000313" key="5">
    <source>
        <dbReference type="Proteomes" id="UP000183071"/>
    </source>
</evidence>
<keyword evidence="1" id="KW-0732">Signal</keyword>
<keyword evidence="5" id="KW-1185">Reference proteome</keyword>
<dbReference type="Proteomes" id="UP000037716">
    <property type="component" value="Unassembled WGS sequence"/>
</dbReference>
<dbReference type="Proteomes" id="UP000183071">
    <property type="component" value="Unassembled WGS sequence"/>
</dbReference>
<dbReference type="PATRIC" id="fig|1300348.6.peg.2575"/>
<gene>
    <name evidence="2" type="ORF">I602_2573</name>
    <name evidence="3" type="ORF">SAMN05444353_2348</name>
</gene>
<sequence length="725" mass="84485">MFKKYIFLTLCFLSFISCAQNKVTLYSKQHNIAPKISIPLAADILVTNAANDFNTKFKTITGQSLQIERSNSLNKNSNYILLRVNPTQRDAFCVYKRDRNITIQGKSAQDLQYAISDFFKRYTNLTYDLLENTSVDFDVDEEIEIPEVFNHCSSPTFAYREPYYAPNFNPDFRAWNKTNYLELEWGIWGHNLPKILKDYKLPETAYAKVGKKRVESQFCFTSDSLLKYTKESVKRIYDSDHALNKFMILPNDNSLVCTCETCTAIGNTSKDAAPAVFSFMNKLAESNRKATFFTTAYVTVKSVPKFKPEPNTGLFYSTIAIQKGIPIEKSKYFEKFEADIKKWRNYLQNVYVWDYTVNFDNYFDIYPTLKVTQENLKLYQRLGVNGVFLHGSEYNYSTFQKLKASILAKLLWNPNLDIQKEVTDYFNAKYSKKLAEVLGNYYNFITDAFYLSNKELSIYSGIHETAKKYLDPKVYFAFYDEFDTHTQANKFDKDYLKIATALTFLRLEIMRDYGFGKYGFANFSTDNEIIVKNEAAILLDNLTAYSKSAKLDTYNEVGYQLKDYIESWRKTIYRNHKKKNYFYKKPFEIISKMDEDYTNTKALNDGAFGLKDYNTNWHIASIDDLTLKIDKKSIQKSEKITFTFLQDIKHNIFFPSSIEIKDEKLKTIKRVRLPLDDIKLDTKEVTIELPNSFDRKDLPDTFIVKISKSTIEGKNALACDEIIFN</sequence>
<dbReference type="AlphaFoldDB" id="A0A0M9CI77"/>
<feature type="signal peptide" evidence="1">
    <location>
        <begin position="1"/>
        <end position="19"/>
    </location>
</feature>
<dbReference type="PROSITE" id="PS51257">
    <property type="entry name" value="PROKAR_LIPOPROTEIN"/>
    <property type="match status" value="1"/>
</dbReference>
<dbReference type="PANTHER" id="PTHR47406">
    <property type="entry name" value="COAGULATION FACTOR 5/8 TYPE, C-TERMINAL"/>
    <property type="match status" value="1"/>
</dbReference>
<dbReference type="InterPro" id="IPR032287">
    <property type="entry name" value="DUF4838"/>
</dbReference>
<dbReference type="EMBL" id="FNUE01000002">
    <property type="protein sequence ID" value="SEE55945.1"/>
    <property type="molecule type" value="Genomic_DNA"/>
</dbReference>
<dbReference type="STRING" id="1300348.I602_2573"/>
<evidence type="ECO:0000313" key="2">
    <source>
        <dbReference type="EMBL" id="KOY53013.1"/>
    </source>
</evidence>
<evidence type="ECO:0000256" key="1">
    <source>
        <dbReference type="SAM" id="SignalP"/>
    </source>
</evidence>
<feature type="chain" id="PRO_5005833130" evidence="1">
    <location>
        <begin position="20"/>
        <end position="725"/>
    </location>
</feature>
<evidence type="ECO:0000313" key="4">
    <source>
        <dbReference type="Proteomes" id="UP000037716"/>
    </source>
</evidence>
<proteinExistence type="predicted"/>
<name>A0A0M9CI77_9FLAO</name>
<evidence type="ECO:0000313" key="3">
    <source>
        <dbReference type="EMBL" id="SEE55945.1"/>
    </source>
</evidence>
<reference evidence="3 5" key="2">
    <citation type="submission" date="2016-10" db="EMBL/GenBank/DDBJ databases">
        <authorList>
            <person name="Varghese N."/>
            <person name="Submissions S."/>
        </authorList>
    </citation>
    <scope>NUCLEOTIDE SEQUENCE [LARGE SCALE GENOMIC DNA]</scope>
    <source>
        <strain evidence="3 5">DSW-5</strain>
    </source>
</reference>
<comment type="caution">
    <text evidence="2">The sequence shown here is derived from an EMBL/GenBank/DDBJ whole genome shotgun (WGS) entry which is preliminary data.</text>
</comment>
<reference evidence="2 4" key="1">
    <citation type="submission" date="2015-07" db="EMBL/GenBank/DDBJ databases">
        <title>Genome of Polaribacter dokdonenesis DSW-5, isolated from seawater off Dokdo in Korea.</title>
        <authorList>
            <person name="Yoon K."/>
            <person name="Song J.Y."/>
            <person name="Kim J.F."/>
        </authorList>
    </citation>
    <scope>NUCLEOTIDE SEQUENCE [LARGE SCALE GENOMIC DNA]</scope>
    <source>
        <strain evidence="2 4">DSW-5</strain>
    </source>
</reference>
<dbReference type="EMBL" id="LGBR01000001">
    <property type="protein sequence ID" value="KOY53013.1"/>
    <property type="molecule type" value="Genomic_DNA"/>
</dbReference>
<accession>A0A0M9CI77</accession>